<keyword evidence="2" id="KW-0614">Plasmid</keyword>
<accession>A4V7Q8</accession>
<dbReference type="PATRIC" id="fig|216595.4.peg.92"/>
<geneLocation type="plasmid" evidence="2 3">
    <name>pQBR103</name>
</geneLocation>
<protein>
    <recommendedName>
        <fullName evidence="4">RNase NYN domain-containing protein</fullName>
    </recommendedName>
</protein>
<name>A4V7Q8_PSEFS</name>
<dbReference type="Proteomes" id="UP000002332">
    <property type="component" value="Plasmid pQBR103"/>
</dbReference>
<proteinExistence type="predicted"/>
<evidence type="ECO:0000256" key="1">
    <source>
        <dbReference type="SAM" id="Coils"/>
    </source>
</evidence>
<reference evidence="2 3" key="1">
    <citation type="journal article" date="2007" name="ISME J.">
        <title>Sequence-based analysis of pQBR103; a representative of a unique, transfer-proficient mega plasmid resident in the microbial community of sugar beet.</title>
        <authorList>
            <person name="Tett A."/>
            <person name="Spiers A.J."/>
            <person name="Crossman L.C."/>
            <person name="Ager D."/>
            <person name="Ciric L."/>
            <person name="Dow J.M."/>
            <person name="Fry J.C."/>
            <person name="Harris D."/>
            <person name="Lilley A."/>
            <person name="Oliver A."/>
            <person name="Parkhill J."/>
            <person name="Quail M.A."/>
            <person name="Rainey P.B."/>
            <person name="Saunders N.J."/>
            <person name="Seeger K."/>
            <person name="Snyder L.A.S."/>
            <person name="Squares R."/>
            <person name="Thomas C.M."/>
            <person name="Turner S.L."/>
            <person name="Zhang X.-X."/>
            <person name="Field D."/>
            <person name="Bailey M.J."/>
        </authorList>
    </citation>
    <scope>NUCLEOTIDE SEQUENCE [LARGE SCALE GENOMIC DNA]</scope>
    <source>
        <strain evidence="2 3">SBW25</strain>
    </source>
</reference>
<feature type="coiled-coil region" evidence="1">
    <location>
        <begin position="233"/>
        <end position="260"/>
    </location>
</feature>
<sequence length="422" mass="47428">MELNPYRKRFEAASAALLVAKKNVEEQHTLLGWLHCFNEVEAKTSLELARARVGTIQKELNSTRMGSPYLATWAPLSVSEIIKLRLFGTVPRPKCESKPKVDTEREAKIAKLESELKIQIGAVEKIYYQIQFHKTLDWLEADAEIATYNRQVADLEPDVAKLDADVRRFDEHLVEPLCEMKKLTGELALAIEARASAAEFDLRFKAAPDAISRRVVQQQCFNLFGLEDTDKAVRIKTGQVESLQRNLAKVETRIAELQKRESRGITRLVIDGTNLCYRGRNPNRKFIGVVALTHLVPTLQQLWPGVEIIICFDPGTLKNSAKLWPDGEKHFHHSVQIHEIAPGNKADESIIELASGETEYVLSNDTFRDFQNRPPVKEGRVFKADITTNDILVVELAAHARFGSSQVVPFNAIALKSPEASA</sequence>
<keyword evidence="1" id="KW-0175">Coiled coil</keyword>
<evidence type="ECO:0000313" key="3">
    <source>
        <dbReference type="Proteomes" id="UP000002332"/>
    </source>
</evidence>
<dbReference type="AlphaFoldDB" id="A4V7Q8"/>
<organism evidence="2 3">
    <name type="scientific">Pseudomonas fluorescens (strain SBW25)</name>
    <dbReference type="NCBI Taxonomy" id="216595"/>
    <lineage>
        <taxon>Bacteria</taxon>
        <taxon>Pseudomonadati</taxon>
        <taxon>Pseudomonadota</taxon>
        <taxon>Gammaproteobacteria</taxon>
        <taxon>Pseudomonadales</taxon>
        <taxon>Pseudomonadaceae</taxon>
        <taxon>Pseudomonas</taxon>
    </lineage>
</organism>
<evidence type="ECO:0008006" key="4">
    <source>
        <dbReference type="Google" id="ProtNLM"/>
    </source>
</evidence>
<dbReference type="EMBL" id="AM235768">
    <property type="protein sequence ID" value="CAM96180.1"/>
    <property type="molecule type" value="Genomic_DNA"/>
</dbReference>
<gene>
    <name evidence="2" type="ordered locus">pQBR0148</name>
</gene>
<dbReference type="RefSeq" id="WP_011922956.1">
    <property type="nucleotide sequence ID" value="NC_009444.1"/>
</dbReference>
<evidence type="ECO:0000313" key="2">
    <source>
        <dbReference type="EMBL" id="CAM96180.1"/>
    </source>
</evidence>